<evidence type="ECO:0000313" key="3">
    <source>
        <dbReference type="Proteomes" id="UP000597341"/>
    </source>
</evidence>
<dbReference type="InterPro" id="IPR011049">
    <property type="entry name" value="Serralysin-like_metalloprot_C"/>
</dbReference>
<evidence type="ECO:0000256" key="1">
    <source>
        <dbReference type="SAM" id="SignalP"/>
    </source>
</evidence>
<sequence>MTVVRAVDTMRAMTLPLKQPALALAAVTALVLGHAAPASAVVTVFAGGTVSGDAAADDIVVSCAGGVLYASGVTAGEDCATVDSLYVGPGDGADTVSTALVTAADFPLLEVVDAYLDDSFADTYSGSPLSDRVTGGSGDTVNTAGGDDRIDGARTAVGGFGDDVITDVTDFASGGPGDDRIVQTAPTGGVDGGEGHDTWEIDFDLDTLAPPYDSLAFAVTASALTLSVPGTPISQAVPISGLEHVEATVPRVLPSTWDGATFPGTQAVRAFSGPQVVVGGAFADALSGGAGDDTLTGGAGSDALHAGAGNDVVNARDGEVDTISCGDGTDTVVADAADVVSGCESVQLPAVVTPPPPAPVVPETSAVKGKKRVAKPAKAKFTFSSPNAGATFQCKVDKGRWKSCSSPYKVATKKLKPGKHTVRVRAVLAGVVDPTPSVRRFRVTR</sequence>
<evidence type="ECO:0000313" key="2">
    <source>
        <dbReference type="EMBL" id="GHE15094.1"/>
    </source>
</evidence>
<dbReference type="PROSITE" id="PS00330">
    <property type="entry name" value="HEMOLYSIN_CALCIUM"/>
    <property type="match status" value="1"/>
</dbReference>
<dbReference type="Proteomes" id="UP000597341">
    <property type="component" value="Unassembled WGS sequence"/>
</dbReference>
<accession>A0ABQ3HFB8</accession>
<reference evidence="3" key="1">
    <citation type="journal article" date="2019" name="Int. J. Syst. Evol. Microbiol.">
        <title>The Global Catalogue of Microorganisms (GCM) 10K type strain sequencing project: providing services to taxonomists for standard genome sequencing and annotation.</title>
        <authorList>
            <consortium name="The Broad Institute Genomics Platform"/>
            <consortium name="The Broad Institute Genome Sequencing Center for Infectious Disease"/>
            <person name="Wu L."/>
            <person name="Ma J."/>
        </authorList>
    </citation>
    <scope>NUCLEOTIDE SEQUENCE [LARGE SCALE GENOMIC DNA]</scope>
    <source>
        <strain evidence="3">CGMCC 1.12791</strain>
    </source>
</reference>
<dbReference type="InterPro" id="IPR001343">
    <property type="entry name" value="Hemolysn_Ca-bd"/>
</dbReference>
<organism evidence="2 3">
    <name type="scientific">Nocardioides flavus</name>
    <name type="common">ex Wang et al. 2016</name>
    <dbReference type="NCBI Taxonomy" id="2058780"/>
    <lineage>
        <taxon>Bacteria</taxon>
        <taxon>Bacillati</taxon>
        <taxon>Actinomycetota</taxon>
        <taxon>Actinomycetes</taxon>
        <taxon>Propionibacteriales</taxon>
        <taxon>Nocardioidaceae</taxon>
        <taxon>Nocardioides</taxon>
    </lineage>
</organism>
<dbReference type="Pfam" id="PF00353">
    <property type="entry name" value="HemolysinCabind"/>
    <property type="match status" value="1"/>
</dbReference>
<keyword evidence="1" id="KW-0732">Signal</keyword>
<dbReference type="EMBL" id="BNAD01000001">
    <property type="protein sequence ID" value="GHE15094.1"/>
    <property type="molecule type" value="Genomic_DNA"/>
</dbReference>
<protein>
    <recommendedName>
        <fullName evidence="4">Hemolysin-type calcium-binding repeat-containing protein</fullName>
    </recommendedName>
</protein>
<dbReference type="SUPFAM" id="SSF51120">
    <property type="entry name" value="beta-Roll"/>
    <property type="match status" value="1"/>
</dbReference>
<comment type="caution">
    <text evidence="2">The sequence shown here is derived from an EMBL/GenBank/DDBJ whole genome shotgun (WGS) entry which is preliminary data.</text>
</comment>
<feature type="signal peptide" evidence="1">
    <location>
        <begin position="1"/>
        <end position="40"/>
    </location>
</feature>
<dbReference type="InterPro" id="IPR018511">
    <property type="entry name" value="Hemolysin-typ_Ca-bd_CS"/>
</dbReference>
<dbReference type="Gene3D" id="2.150.10.10">
    <property type="entry name" value="Serralysin-like metalloprotease, C-terminal"/>
    <property type="match status" value="1"/>
</dbReference>
<evidence type="ECO:0008006" key="4">
    <source>
        <dbReference type="Google" id="ProtNLM"/>
    </source>
</evidence>
<name>A0ABQ3HFB8_9ACTN</name>
<keyword evidence="3" id="KW-1185">Reference proteome</keyword>
<feature type="chain" id="PRO_5047439644" description="Hemolysin-type calcium-binding repeat-containing protein" evidence="1">
    <location>
        <begin position="41"/>
        <end position="445"/>
    </location>
</feature>
<gene>
    <name evidence="2" type="ORF">GCM10011376_01680</name>
</gene>
<dbReference type="PRINTS" id="PR00313">
    <property type="entry name" value="CABNDNGRPT"/>
</dbReference>
<proteinExistence type="predicted"/>